<dbReference type="GO" id="GO:0006508">
    <property type="term" value="P:proteolysis"/>
    <property type="evidence" value="ECO:0007669"/>
    <property type="project" value="UniProtKB-KW"/>
</dbReference>
<evidence type="ECO:0000256" key="3">
    <source>
        <dbReference type="ARBA" id="ARBA00022723"/>
    </source>
</evidence>
<comment type="caution">
    <text evidence="10">The sequence shown here is derived from an EMBL/GenBank/DDBJ whole genome shotgun (WGS) entry which is preliminary data.</text>
</comment>
<evidence type="ECO:0000313" key="10">
    <source>
        <dbReference type="EMBL" id="MTB72942.1"/>
    </source>
</evidence>
<dbReference type="GO" id="GO:0046872">
    <property type="term" value="F:metal ion binding"/>
    <property type="evidence" value="ECO:0007669"/>
    <property type="project" value="UniProtKB-UniRule"/>
</dbReference>
<gene>
    <name evidence="10" type="ORF">GGG17_13385</name>
</gene>
<dbReference type="Gene3D" id="1.10.1370.40">
    <property type="match status" value="1"/>
</dbReference>
<keyword evidence="6 7" id="KW-0482">Metalloprotease</keyword>
<accession>A0A6I3IFX1</accession>
<reference evidence="10 11" key="1">
    <citation type="submission" date="2019-11" db="EMBL/GenBank/DDBJ databases">
        <title>Whole genome sequencing identifies a novel species of the genus Arsenicicoccus isolated from human blood.</title>
        <authorList>
            <person name="Jeong J.H."/>
            <person name="Kweon O.J."/>
            <person name="Kim H.R."/>
            <person name="Kim T.-H."/>
            <person name="Ha S.-M."/>
            <person name="Lee M.-K."/>
        </authorList>
    </citation>
    <scope>NUCLEOTIDE SEQUENCE [LARGE SCALE GENOMIC DNA]</scope>
    <source>
        <strain evidence="10 11">MKL-02</strain>
    </source>
</reference>
<comment type="cofactor">
    <cofactor evidence="7">
        <name>Zn(2+)</name>
        <dbReference type="ChEBI" id="CHEBI:29105"/>
    </cofactor>
    <text evidence="7">Binds 1 zinc ion.</text>
</comment>
<dbReference type="InterPro" id="IPR001567">
    <property type="entry name" value="Pept_M3A_M3B_dom"/>
</dbReference>
<evidence type="ECO:0000256" key="7">
    <source>
        <dbReference type="RuleBase" id="RU003435"/>
    </source>
</evidence>
<keyword evidence="11" id="KW-1185">Reference proteome</keyword>
<evidence type="ECO:0000259" key="9">
    <source>
        <dbReference type="Pfam" id="PF01432"/>
    </source>
</evidence>
<dbReference type="PANTHER" id="PTHR43660:SF1">
    <property type="entry name" value="DIPEPTIDYL CARBOXYPEPTIDASE"/>
    <property type="match status" value="1"/>
</dbReference>
<evidence type="ECO:0000313" key="11">
    <source>
        <dbReference type="Proteomes" id="UP000431092"/>
    </source>
</evidence>
<keyword evidence="4 7" id="KW-0378">Hydrolase</keyword>
<comment type="similarity">
    <text evidence="1 7">Belongs to the peptidase M3 family.</text>
</comment>
<feature type="region of interest" description="Disordered" evidence="8">
    <location>
        <begin position="1"/>
        <end position="21"/>
    </location>
</feature>
<dbReference type="PANTHER" id="PTHR43660">
    <property type="entry name" value="DIPEPTIDYL CARBOXYPEPTIDASE"/>
    <property type="match status" value="1"/>
</dbReference>
<dbReference type="InterPro" id="IPR034005">
    <property type="entry name" value="M3A_DCP"/>
</dbReference>
<evidence type="ECO:0000256" key="8">
    <source>
        <dbReference type="SAM" id="MobiDB-lite"/>
    </source>
</evidence>
<dbReference type="FunFam" id="3.40.390.10:FF:000009">
    <property type="entry name" value="Oligopeptidase A"/>
    <property type="match status" value="1"/>
</dbReference>
<evidence type="ECO:0000256" key="4">
    <source>
        <dbReference type="ARBA" id="ARBA00022801"/>
    </source>
</evidence>
<dbReference type="Proteomes" id="UP000431092">
    <property type="component" value="Unassembled WGS sequence"/>
</dbReference>
<keyword evidence="5 7" id="KW-0862">Zinc</keyword>
<evidence type="ECO:0000256" key="6">
    <source>
        <dbReference type="ARBA" id="ARBA00023049"/>
    </source>
</evidence>
<dbReference type="InterPro" id="IPR045090">
    <property type="entry name" value="Pept_M3A_M3B"/>
</dbReference>
<proteinExistence type="inferred from homology"/>
<dbReference type="CDD" id="cd06456">
    <property type="entry name" value="M3A_DCP"/>
    <property type="match status" value="1"/>
</dbReference>
<evidence type="ECO:0000256" key="5">
    <source>
        <dbReference type="ARBA" id="ARBA00022833"/>
    </source>
</evidence>
<dbReference type="EMBL" id="WLVL01000040">
    <property type="protein sequence ID" value="MTB72942.1"/>
    <property type="molecule type" value="Genomic_DNA"/>
</dbReference>
<sequence length="683" mass="76073">MTRPNPLLSPSVLPHHLPPHSELEDDDYREAILEGMAEQLRELDAVATDASVPTVENVLEAWERSGQTLRRSMDAFWPVAAADTNDRRDAIRGELAPLLASHADTILLDRRLYDRLLALRARVEAGEVTPDEETAWLLHESVRAYERGGIALDDAGQARLREINAELATLAAEFNERAVAGRNAAAVHVTDRDRLAGLDDAEVDGARAAAQARGLDGWLVELVNTTVQPRLAVLQDRTLREELHRASVSRGLSGEHDTRDLVVRTARLRAEKAALLGHEHYAAYVASDGCAGSTEAVMQILTRVGPAAVRNARAEAQVLQERLQQVEPGAVLEPWDWPYVANLVRGERYSLDESLLRPYLELERVLHEGVFAAATALYGITFHEQPGLVGYTADARVLEVREPDGSVLGAVVLDPWTRPGKQGGAWMTSLVDQSHLLGHRPVVTNTCNLSRPAPGRPTLMSWDEVITLFHEFGHDLHGLLSDVRYPSRSGTATPQDFVEFPSQVNEIWAWDPQLLARYAVHHETGEPMPPEWIATLLEAREFDQGHEMTESYAAMLLDQAWHQTPLDRLPSSADEVEAFEQEALERAGMAFDLVPPRYRSTYFSHVFASGYAASYYSYMWSEVYDADTVAWFAANGGLTRETGERFRRELLARGGSLDVTEVYRRFRGQDPDVQHLLDRHGLA</sequence>
<organism evidence="10 11">
    <name type="scientific">Arsenicicoccus cauae</name>
    <dbReference type="NCBI Taxonomy" id="2663847"/>
    <lineage>
        <taxon>Bacteria</taxon>
        <taxon>Bacillati</taxon>
        <taxon>Actinomycetota</taxon>
        <taxon>Actinomycetes</taxon>
        <taxon>Micrococcales</taxon>
        <taxon>Intrasporangiaceae</taxon>
        <taxon>Arsenicicoccus</taxon>
    </lineage>
</organism>
<dbReference type="GO" id="GO:0005829">
    <property type="term" value="C:cytosol"/>
    <property type="evidence" value="ECO:0007669"/>
    <property type="project" value="TreeGrafter"/>
</dbReference>
<dbReference type="Gene3D" id="3.40.390.10">
    <property type="entry name" value="Collagenase (Catalytic Domain)"/>
    <property type="match status" value="1"/>
</dbReference>
<dbReference type="RefSeq" id="WP_154594168.1">
    <property type="nucleotide sequence ID" value="NZ_WLVL01000040.1"/>
</dbReference>
<dbReference type="InterPro" id="IPR024079">
    <property type="entry name" value="MetalloPept_cat_dom_sf"/>
</dbReference>
<feature type="compositionally biased region" description="Low complexity" evidence="8">
    <location>
        <begin position="1"/>
        <end position="15"/>
    </location>
</feature>
<dbReference type="GO" id="GO:0004222">
    <property type="term" value="F:metalloendopeptidase activity"/>
    <property type="evidence" value="ECO:0007669"/>
    <property type="project" value="InterPro"/>
</dbReference>
<dbReference type="Gene3D" id="1.10.1370.10">
    <property type="entry name" value="Neurolysin, domain 3"/>
    <property type="match status" value="1"/>
</dbReference>
<evidence type="ECO:0000256" key="1">
    <source>
        <dbReference type="ARBA" id="ARBA00006040"/>
    </source>
</evidence>
<dbReference type="SUPFAM" id="SSF55486">
    <property type="entry name" value="Metalloproteases ('zincins'), catalytic domain"/>
    <property type="match status" value="1"/>
</dbReference>
<name>A0A6I3IFX1_9MICO</name>
<feature type="domain" description="Peptidase M3A/M3B catalytic" evidence="9">
    <location>
        <begin position="234"/>
        <end position="681"/>
    </location>
</feature>
<dbReference type="InterPro" id="IPR024077">
    <property type="entry name" value="Neurolysin/TOP_dom2"/>
</dbReference>
<dbReference type="GO" id="GO:0004180">
    <property type="term" value="F:carboxypeptidase activity"/>
    <property type="evidence" value="ECO:0007669"/>
    <property type="project" value="TreeGrafter"/>
</dbReference>
<dbReference type="AlphaFoldDB" id="A0A6I3IFX1"/>
<dbReference type="Pfam" id="PF01432">
    <property type="entry name" value="Peptidase_M3"/>
    <property type="match status" value="1"/>
</dbReference>
<evidence type="ECO:0000256" key="2">
    <source>
        <dbReference type="ARBA" id="ARBA00022670"/>
    </source>
</evidence>
<keyword evidence="2 7" id="KW-0645">Protease</keyword>
<protein>
    <submittedName>
        <fullName evidence="10">M3 family peptidase</fullName>
    </submittedName>
</protein>
<keyword evidence="3 7" id="KW-0479">Metal-binding</keyword>